<evidence type="ECO:0000256" key="5">
    <source>
        <dbReference type="ARBA" id="ARBA00022737"/>
    </source>
</evidence>
<dbReference type="InterPro" id="IPR011009">
    <property type="entry name" value="Kinase-like_dom_sf"/>
</dbReference>
<evidence type="ECO:0000259" key="20">
    <source>
        <dbReference type="PROSITE" id="PS50011"/>
    </source>
</evidence>
<dbReference type="PANTHER" id="PTHR11042">
    <property type="entry name" value="EUKARYOTIC TRANSLATION INITIATION FACTOR 2-ALPHA KINASE EIF2-ALPHA KINASE -RELATED"/>
    <property type="match status" value="1"/>
</dbReference>
<evidence type="ECO:0000256" key="12">
    <source>
        <dbReference type="ARBA" id="ARBA00037982"/>
    </source>
</evidence>
<dbReference type="Pfam" id="PF00069">
    <property type="entry name" value="Pkinase"/>
    <property type="match status" value="2"/>
</dbReference>
<evidence type="ECO:0000256" key="10">
    <source>
        <dbReference type="ARBA" id="ARBA00023157"/>
    </source>
</evidence>
<dbReference type="AlphaFoldDB" id="A0AAV6VPT2"/>
<accession>A0AAV6VPT2</accession>
<keyword evidence="11" id="KW-0652">Protein synthesis inhibitor</keyword>
<feature type="region of interest" description="Disordered" evidence="19">
    <location>
        <begin position="437"/>
        <end position="459"/>
    </location>
</feature>
<evidence type="ECO:0000256" key="11">
    <source>
        <dbReference type="ARBA" id="ARBA00023193"/>
    </source>
</evidence>
<evidence type="ECO:0000313" key="22">
    <source>
        <dbReference type="Proteomes" id="UP000827092"/>
    </source>
</evidence>
<dbReference type="Proteomes" id="UP000827092">
    <property type="component" value="Unassembled WGS sequence"/>
</dbReference>
<evidence type="ECO:0000256" key="19">
    <source>
        <dbReference type="SAM" id="MobiDB-lite"/>
    </source>
</evidence>
<keyword evidence="4" id="KW-0808">Transferase</keyword>
<keyword evidence="2" id="KW-0723">Serine/threonine-protein kinase</keyword>
<proteinExistence type="inferred from homology"/>
<dbReference type="InterPro" id="IPR050339">
    <property type="entry name" value="CC_SR_Kinase"/>
</dbReference>
<evidence type="ECO:0000256" key="17">
    <source>
        <dbReference type="ARBA" id="ARBA00048659"/>
    </source>
</evidence>
<keyword evidence="10" id="KW-1015">Disulfide bond</keyword>
<feature type="compositionally biased region" description="Basic and acidic residues" evidence="19">
    <location>
        <begin position="439"/>
        <end position="449"/>
    </location>
</feature>
<sequence length="619" mass="70409">MPKFSKDKETLLKILKRFDGDFTVEDITDTEEFKKESSNHTFLLHIVLEALCGIVEKDAEKRLQLFNGVYSVLSKSDVLDEKIVLDNLMPTRRKMAFNLLKMITKIHNTVVPNPTQDIKCLDYIKTSEFVKYQDKYKETFDEIKVIAEGGFGTVYMARHKFDGIIYAVKKIIFKLKNDSEYSQVIREVRSISALNHLNVVSYNNAWIEGNSSQSEISSEASSSTENSELGSLNSNVRSNRKKPKCASALQFSKSTSSSTTQSGSSNSKLNEFSEDIIFSKLENANFSQVSLNSRLRNKFFQSSGLSEVSESSSSEADSFQWNSSNISNATSKIDEGNILPSFKNLSFMCPKVMLCIQMEFCDCDLRLWLDQRAKGEPLPFQMDELGIFKDILHGVAHIHLKSIIHRDLKPQNIFYSTKDNVMKIGDFGLATLGSSSPNRHKDVSTHHSSDLGTLPYAAPEQRNGNNYSNKVDIYSLGIILIELLLQFQTHMEFCKTIESISKSDIPKKLLEKWPDYVFLVENLIEKNPSSRMSAKEILILPLIHGQDNHEELQEKLLDKDRLLEEKDGIIEEKDGIIEEKDGIIEEKDGIIERLMQKNKELTIINTQLREQIKLSQQTS</sequence>
<feature type="compositionally biased region" description="Low complexity" evidence="19">
    <location>
        <begin position="217"/>
        <end position="228"/>
    </location>
</feature>
<dbReference type="GO" id="GO:0005737">
    <property type="term" value="C:cytoplasm"/>
    <property type="evidence" value="ECO:0007669"/>
    <property type="project" value="TreeGrafter"/>
</dbReference>
<evidence type="ECO:0000256" key="16">
    <source>
        <dbReference type="ARBA" id="ARBA00046654"/>
    </source>
</evidence>
<evidence type="ECO:0000256" key="13">
    <source>
        <dbReference type="ARBA" id="ARBA00040433"/>
    </source>
</evidence>
<dbReference type="GO" id="GO:0005524">
    <property type="term" value="F:ATP binding"/>
    <property type="evidence" value="ECO:0007669"/>
    <property type="project" value="UniProtKB-KW"/>
</dbReference>
<dbReference type="SMART" id="SM00220">
    <property type="entry name" value="S_TKc"/>
    <property type="match status" value="1"/>
</dbReference>
<keyword evidence="7" id="KW-0418">Kinase</keyword>
<dbReference type="EC" id="2.7.11.1" evidence="1"/>
<dbReference type="Gene3D" id="3.30.200.20">
    <property type="entry name" value="Phosphorylase Kinase, domain 1"/>
    <property type="match status" value="1"/>
</dbReference>
<evidence type="ECO:0000256" key="3">
    <source>
        <dbReference type="ARBA" id="ARBA00022553"/>
    </source>
</evidence>
<evidence type="ECO:0000256" key="9">
    <source>
        <dbReference type="ARBA" id="ARBA00022843"/>
    </source>
</evidence>
<keyword evidence="9" id="KW-0832">Ubl conjugation</keyword>
<evidence type="ECO:0000256" key="7">
    <source>
        <dbReference type="ARBA" id="ARBA00022777"/>
    </source>
</evidence>
<evidence type="ECO:0000256" key="2">
    <source>
        <dbReference type="ARBA" id="ARBA00022527"/>
    </source>
</evidence>
<dbReference type="Pfam" id="PF22949">
    <property type="entry name" value="HRI2_3H"/>
    <property type="match status" value="1"/>
</dbReference>
<dbReference type="PROSITE" id="PS00108">
    <property type="entry name" value="PROTEIN_KINASE_ST"/>
    <property type="match status" value="1"/>
</dbReference>
<feature type="region of interest" description="Disordered" evidence="19">
    <location>
        <begin position="217"/>
        <end position="268"/>
    </location>
</feature>
<evidence type="ECO:0000256" key="18">
    <source>
        <dbReference type="ARBA" id="ARBA00048977"/>
    </source>
</evidence>
<evidence type="ECO:0000256" key="14">
    <source>
        <dbReference type="ARBA" id="ARBA00042456"/>
    </source>
</evidence>
<evidence type="ECO:0000256" key="1">
    <source>
        <dbReference type="ARBA" id="ARBA00012513"/>
    </source>
</evidence>
<dbReference type="GO" id="GO:0017148">
    <property type="term" value="P:negative regulation of translation"/>
    <property type="evidence" value="ECO:0007669"/>
    <property type="project" value="UniProtKB-KW"/>
</dbReference>
<dbReference type="InterPro" id="IPR008271">
    <property type="entry name" value="Ser/Thr_kinase_AS"/>
</dbReference>
<evidence type="ECO:0000256" key="8">
    <source>
        <dbReference type="ARBA" id="ARBA00022840"/>
    </source>
</evidence>
<comment type="catalytic activity">
    <reaction evidence="17">
        <text>L-threonyl-[protein] + ATP = O-phospho-L-threonyl-[protein] + ADP + H(+)</text>
        <dbReference type="Rhea" id="RHEA:46608"/>
        <dbReference type="Rhea" id="RHEA-COMP:11060"/>
        <dbReference type="Rhea" id="RHEA-COMP:11605"/>
        <dbReference type="ChEBI" id="CHEBI:15378"/>
        <dbReference type="ChEBI" id="CHEBI:30013"/>
        <dbReference type="ChEBI" id="CHEBI:30616"/>
        <dbReference type="ChEBI" id="CHEBI:61977"/>
        <dbReference type="ChEBI" id="CHEBI:456216"/>
        <dbReference type="EC" id="2.7.11.1"/>
    </reaction>
    <physiologicalReaction direction="left-to-right" evidence="17">
        <dbReference type="Rhea" id="RHEA:46609"/>
    </physiologicalReaction>
</comment>
<keyword evidence="22" id="KW-1185">Reference proteome</keyword>
<dbReference type="InterPro" id="IPR054521">
    <property type="entry name" value="HRI2_3H"/>
</dbReference>
<dbReference type="PROSITE" id="PS50011">
    <property type="entry name" value="PROTEIN_KINASE_DOM"/>
    <property type="match status" value="1"/>
</dbReference>
<dbReference type="InterPro" id="IPR000719">
    <property type="entry name" value="Prot_kinase_dom"/>
</dbReference>
<keyword evidence="6" id="KW-0547">Nucleotide-binding</keyword>
<keyword evidence="5" id="KW-0677">Repeat</keyword>
<gene>
    <name evidence="21" type="ORF">JTE90_020268</name>
</gene>
<dbReference type="GO" id="GO:0005634">
    <property type="term" value="C:nucleus"/>
    <property type="evidence" value="ECO:0007669"/>
    <property type="project" value="TreeGrafter"/>
</dbReference>
<comment type="subunit">
    <text evidence="16">Synthesized in an inactive form that binds to the N-terminal domain of CDC37. Has to be associated with a multiprotein complex containing Hsp90, CDC37 and PPP5C for maturation and activation by autophosphorylation. The phosphatase PPP5C modulates this activation. Homodimer; homodimerizes in presence of heme, forming a disulfide-linked inactive homodimer. Interacts with DELE1; binds both to full-length DELE1 and processed form of DELE1 (S-DELE1) in response to stress, leading to activate its protein kinase activity and trigger the integrated stress response (ISR).</text>
</comment>
<organism evidence="21 22">
    <name type="scientific">Oedothorax gibbosus</name>
    <dbReference type="NCBI Taxonomy" id="931172"/>
    <lineage>
        <taxon>Eukaryota</taxon>
        <taxon>Metazoa</taxon>
        <taxon>Ecdysozoa</taxon>
        <taxon>Arthropoda</taxon>
        <taxon>Chelicerata</taxon>
        <taxon>Arachnida</taxon>
        <taxon>Araneae</taxon>
        <taxon>Araneomorphae</taxon>
        <taxon>Entelegynae</taxon>
        <taxon>Araneoidea</taxon>
        <taxon>Linyphiidae</taxon>
        <taxon>Erigoninae</taxon>
        <taxon>Oedothorax</taxon>
    </lineage>
</organism>
<dbReference type="SUPFAM" id="SSF56112">
    <property type="entry name" value="Protein kinase-like (PK-like)"/>
    <property type="match status" value="1"/>
</dbReference>
<feature type="compositionally biased region" description="Low complexity" evidence="19">
    <location>
        <begin position="252"/>
        <end position="267"/>
    </location>
</feature>
<evidence type="ECO:0000313" key="21">
    <source>
        <dbReference type="EMBL" id="KAG8197889.1"/>
    </source>
</evidence>
<dbReference type="PANTHER" id="PTHR11042:SF160">
    <property type="entry name" value="EUKARYOTIC TRANSLATION INITIATION FACTOR 2-ALPHA KINASE 1"/>
    <property type="match status" value="1"/>
</dbReference>
<name>A0AAV6VPT2_9ARAC</name>
<dbReference type="GO" id="GO:0004694">
    <property type="term" value="F:eukaryotic translation initiation factor 2alpha kinase activity"/>
    <property type="evidence" value="ECO:0007669"/>
    <property type="project" value="TreeGrafter"/>
</dbReference>
<dbReference type="Gene3D" id="1.10.510.10">
    <property type="entry name" value="Transferase(Phosphotransferase) domain 1"/>
    <property type="match status" value="1"/>
</dbReference>
<dbReference type="EMBL" id="JAFNEN010000047">
    <property type="protein sequence ID" value="KAG8197889.1"/>
    <property type="molecule type" value="Genomic_DNA"/>
</dbReference>
<protein>
    <recommendedName>
        <fullName evidence="13">Eukaryotic translation initiation factor 2-alpha kinase 1</fullName>
        <ecNumber evidence="1">2.7.11.1</ecNumber>
    </recommendedName>
    <alternativeName>
        <fullName evidence="15">Heme-regulated eukaryotic initiation factor eIF-2-alpha kinase</fullName>
    </alternativeName>
    <alternativeName>
        <fullName evidence="14">Hemin-sensitive initiation factor 2-alpha kinase</fullName>
    </alternativeName>
</protein>
<keyword evidence="8" id="KW-0067">ATP-binding</keyword>
<evidence type="ECO:0000256" key="6">
    <source>
        <dbReference type="ARBA" id="ARBA00022741"/>
    </source>
</evidence>
<feature type="domain" description="Protein kinase" evidence="20">
    <location>
        <begin position="140"/>
        <end position="543"/>
    </location>
</feature>
<comment type="caution">
    <text evidence="21">The sequence shown here is derived from an EMBL/GenBank/DDBJ whole genome shotgun (WGS) entry which is preliminary data.</text>
</comment>
<comment type="similarity">
    <text evidence="12">Belongs to the protein kinase superfamily. Ser/Thr protein kinase family. GCN2 subfamily.</text>
</comment>
<evidence type="ECO:0000256" key="15">
    <source>
        <dbReference type="ARBA" id="ARBA00042914"/>
    </source>
</evidence>
<reference evidence="21 22" key="1">
    <citation type="journal article" date="2022" name="Nat. Ecol. Evol.">
        <title>A masculinizing supergene underlies an exaggerated male reproductive morph in a spider.</title>
        <authorList>
            <person name="Hendrickx F."/>
            <person name="De Corte Z."/>
            <person name="Sonet G."/>
            <person name="Van Belleghem S.M."/>
            <person name="Kostlbacher S."/>
            <person name="Vangestel C."/>
        </authorList>
    </citation>
    <scope>NUCLEOTIDE SEQUENCE [LARGE SCALE GENOMIC DNA]</scope>
    <source>
        <strain evidence="21">W744_W776</strain>
    </source>
</reference>
<keyword evidence="3" id="KW-0597">Phosphoprotein</keyword>
<comment type="catalytic activity">
    <reaction evidence="18">
        <text>L-seryl-[protein] + ATP = O-phospho-L-seryl-[protein] + ADP + H(+)</text>
        <dbReference type="Rhea" id="RHEA:17989"/>
        <dbReference type="Rhea" id="RHEA-COMP:9863"/>
        <dbReference type="Rhea" id="RHEA-COMP:11604"/>
        <dbReference type="ChEBI" id="CHEBI:15378"/>
        <dbReference type="ChEBI" id="CHEBI:29999"/>
        <dbReference type="ChEBI" id="CHEBI:30616"/>
        <dbReference type="ChEBI" id="CHEBI:83421"/>
        <dbReference type="ChEBI" id="CHEBI:456216"/>
        <dbReference type="EC" id="2.7.11.1"/>
    </reaction>
    <physiologicalReaction direction="left-to-right" evidence="18">
        <dbReference type="Rhea" id="RHEA:17990"/>
    </physiologicalReaction>
</comment>
<evidence type="ECO:0000256" key="4">
    <source>
        <dbReference type="ARBA" id="ARBA00022679"/>
    </source>
</evidence>